<evidence type="ECO:0000313" key="2">
    <source>
        <dbReference type="Proteomes" id="UP000335636"/>
    </source>
</evidence>
<accession>A0A5E4BIG5</accession>
<reference evidence="1" key="1">
    <citation type="submission" date="2019-04" db="EMBL/GenBank/DDBJ databases">
        <authorList>
            <person name="Alioto T."/>
            <person name="Alioto T."/>
        </authorList>
    </citation>
    <scope>NUCLEOTIDE SEQUENCE [LARGE SCALE GENOMIC DNA]</scope>
</reference>
<name>A0A5E4BIG5_MARMO</name>
<sequence>MSPHRRTPRPGLPATRLALLLWGEGLSLCMPVSARRVLSTALRALLGRLAGWLLGWTLGRGLPWEGRLCCCSVPGVGFSPRPPQGRAAAGGDRPAPGLVAPGDRATALTLAFLPPLGRRHHGRAGGPAPLPALRRVSAAELDPGQPLLRRHTRPPQPVLTAAHCLQDM</sequence>
<proteinExistence type="predicted"/>
<dbReference type="Proteomes" id="UP000335636">
    <property type="component" value="Unassembled WGS sequence"/>
</dbReference>
<evidence type="ECO:0000313" key="1">
    <source>
        <dbReference type="EMBL" id="VTJ68840.1"/>
    </source>
</evidence>
<comment type="caution">
    <text evidence="1">The sequence shown here is derived from an EMBL/GenBank/DDBJ whole genome shotgun (WGS) entry which is preliminary data.</text>
</comment>
<dbReference type="EMBL" id="CABDUW010000444">
    <property type="protein sequence ID" value="VTJ68840.1"/>
    <property type="molecule type" value="Genomic_DNA"/>
</dbReference>
<gene>
    <name evidence="1" type="ORF">MONAX_5E031645</name>
</gene>
<keyword evidence="2" id="KW-1185">Reference proteome</keyword>
<organism evidence="1 2">
    <name type="scientific">Marmota monax</name>
    <name type="common">Woodchuck</name>
    <dbReference type="NCBI Taxonomy" id="9995"/>
    <lineage>
        <taxon>Eukaryota</taxon>
        <taxon>Metazoa</taxon>
        <taxon>Chordata</taxon>
        <taxon>Craniata</taxon>
        <taxon>Vertebrata</taxon>
        <taxon>Euteleostomi</taxon>
        <taxon>Mammalia</taxon>
        <taxon>Eutheria</taxon>
        <taxon>Euarchontoglires</taxon>
        <taxon>Glires</taxon>
        <taxon>Rodentia</taxon>
        <taxon>Sciuromorpha</taxon>
        <taxon>Sciuridae</taxon>
        <taxon>Xerinae</taxon>
        <taxon>Marmotini</taxon>
        <taxon>Marmota</taxon>
    </lineage>
</organism>
<dbReference type="AlphaFoldDB" id="A0A5E4BIG5"/>
<protein>
    <submittedName>
        <fullName evidence="1">Uncharacterized protein</fullName>
    </submittedName>
</protein>